<keyword evidence="1" id="KW-0175">Coiled coil</keyword>
<feature type="coiled-coil region" evidence="1">
    <location>
        <begin position="242"/>
        <end position="297"/>
    </location>
</feature>
<dbReference type="RefSeq" id="WP_074791778.1">
    <property type="nucleotide sequence ID" value="NZ_FOAD01000001.1"/>
</dbReference>
<evidence type="ECO:0000313" key="4">
    <source>
        <dbReference type="Proteomes" id="UP000183894"/>
    </source>
</evidence>
<keyword evidence="2" id="KW-1133">Transmembrane helix</keyword>
<dbReference type="Proteomes" id="UP000183894">
    <property type="component" value="Unassembled WGS sequence"/>
</dbReference>
<reference evidence="3 4" key="1">
    <citation type="submission" date="2016-10" db="EMBL/GenBank/DDBJ databases">
        <authorList>
            <person name="de Groot N.N."/>
        </authorList>
    </citation>
    <scope>NUCLEOTIDE SEQUENCE [LARGE SCALE GENOMIC DNA]</scope>
    <source>
        <strain evidence="3 4">CDM_5</strain>
    </source>
</reference>
<keyword evidence="2" id="KW-0812">Transmembrane</keyword>
<evidence type="ECO:0000256" key="2">
    <source>
        <dbReference type="SAM" id="Phobius"/>
    </source>
</evidence>
<feature type="transmembrane region" description="Helical" evidence="2">
    <location>
        <begin position="12"/>
        <end position="32"/>
    </location>
</feature>
<evidence type="ECO:0000256" key="1">
    <source>
        <dbReference type="SAM" id="Coils"/>
    </source>
</evidence>
<protein>
    <submittedName>
        <fullName evidence="3">Uncharacterized protein</fullName>
    </submittedName>
</protein>
<evidence type="ECO:0000313" key="3">
    <source>
        <dbReference type="EMBL" id="SEK46394.1"/>
    </source>
</evidence>
<accession>A0A1H7H7Y5</accession>
<sequence>MNLEYSRSGNKKWMAIAAVGAVALSLPALSYFNYVSGATAGAFNTAILVVITFLYVIYTQSLVVEGRKDRKRPAIHEILEETIRPTLDRAAENVQTLDTPKSNDQPRAFLPVASVPDPNQKHVFDIRTVYPDFAEDVATCNELREKYHETRQDAIEALSWTLETNITVANRDVPDDVEEFDDTVKDAIEWTETQQSELADWWTAGVFADFDVEHSTQLARDLIELTEPDITEQSYPYQHTLLSEYQDELLAVRAERDIYQQLLRDHENLRDQTETLLEKLRETRDQLTAEYDIMRTEIGE</sequence>
<feature type="transmembrane region" description="Helical" evidence="2">
    <location>
        <begin position="38"/>
        <end position="58"/>
    </location>
</feature>
<proteinExistence type="predicted"/>
<dbReference type="AlphaFoldDB" id="A0A1H7H7Y5"/>
<name>A0A1H7H7Y5_HALLR</name>
<dbReference type="EMBL" id="FOAD01000001">
    <property type="protein sequence ID" value="SEK46394.1"/>
    <property type="molecule type" value="Genomic_DNA"/>
</dbReference>
<gene>
    <name evidence="3" type="ORF">SAMN04488691_101513</name>
</gene>
<keyword evidence="2" id="KW-0472">Membrane</keyword>
<organism evidence="3 4">
    <name type="scientific">Haloferax larsenii</name>
    <dbReference type="NCBI Taxonomy" id="302484"/>
    <lineage>
        <taxon>Archaea</taxon>
        <taxon>Methanobacteriati</taxon>
        <taxon>Methanobacteriota</taxon>
        <taxon>Stenosarchaea group</taxon>
        <taxon>Halobacteria</taxon>
        <taxon>Halobacteriales</taxon>
        <taxon>Haloferacaceae</taxon>
        <taxon>Haloferax</taxon>
    </lineage>
</organism>